<comment type="caution">
    <text evidence="1">The sequence shown here is derived from an EMBL/GenBank/DDBJ whole genome shotgun (WGS) entry which is preliminary data.</text>
</comment>
<sequence length="474" mass="53701">MRINNRVPYMAVILFAMLLNTVRAQYFYTFVATTESFDATLFNNSHKIAVRKEINGEDTVSVVFHSADSVKFIYSTNRGTTWQGLTTLGPGIFPAIDVDCFGFRHIVWQQLDTISGTYNIYYDCLEDYAPPVNISCSAENSITPDVVVDSSLTAHIVWTEQEGNYNKILYRNCKAGSLGTIFQVSPDWTNTTHTLPSIGIFAPDNQVYVVWDGIDYGSYSPYLILYRYMADTVWSSVDWIWGHYKPTQHSSIDYDHGEDSLSGCYDYEDEYNNNYEVHFFMGNGGGYSTPGDSKFPVVSTVTTAWSYLFWQEDSAGVVDIYYNTYYFNSGWSSGTIRTLFNINEPVRAPSCCGASMIWTQGSSPPYSIYFADFSYPVNTEEVRKRNTQQGVLEITPNPFTNKTVISYRGEVSSIKIFNTAARLVKEFNSSSLPLLKKIVWDGTTDSGKEVPPGTYFCVLKNSRKRIVKKVVRLR</sequence>
<gene>
    <name evidence="1" type="ORF">ENI34_08095</name>
</gene>
<reference evidence="1" key="1">
    <citation type="journal article" date="2020" name="mSystems">
        <title>Genome- and Community-Level Interaction Insights into Carbon Utilization and Element Cycling Functions of Hydrothermarchaeota in Hydrothermal Sediment.</title>
        <authorList>
            <person name="Zhou Z."/>
            <person name="Liu Y."/>
            <person name="Xu W."/>
            <person name="Pan J."/>
            <person name="Luo Z.H."/>
            <person name="Li M."/>
        </authorList>
    </citation>
    <scope>NUCLEOTIDE SEQUENCE</scope>
    <source>
        <strain evidence="1">HyVt-388</strain>
    </source>
</reference>
<name>A0A9C9EMU4_UNCW3</name>
<organism evidence="1 2">
    <name type="scientific">candidate division WOR-3 bacterium</name>
    <dbReference type="NCBI Taxonomy" id="2052148"/>
    <lineage>
        <taxon>Bacteria</taxon>
        <taxon>Bacteria division WOR-3</taxon>
    </lineage>
</organism>
<evidence type="ECO:0000313" key="1">
    <source>
        <dbReference type="EMBL" id="HEC79083.1"/>
    </source>
</evidence>
<dbReference type="EMBL" id="DRIG01000086">
    <property type="protein sequence ID" value="HEC79083.1"/>
    <property type="molecule type" value="Genomic_DNA"/>
</dbReference>
<evidence type="ECO:0000313" key="2">
    <source>
        <dbReference type="Proteomes" id="UP000885826"/>
    </source>
</evidence>
<dbReference type="Gene3D" id="2.60.40.4070">
    <property type="match status" value="1"/>
</dbReference>
<dbReference type="Proteomes" id="UP000885826">
    <property type="component" value="Unassembled WGS sequence"/>
</dbReference>
<proteinExistence type="predicted"/>
<accession>A0A9C9EMU4</accession>
<protein>
    <submittedName>
        <fullName evidence="1">T9SS type A sorting domain-containing protein</fullName>
    </submittedName>
</protein>
<dbReference type="AlphaFoldDB" id="A0A9C9EMU4"/>